<organism evidence="4 5">
    <name type="scientific">Pseudonocardia hispaniensis</name>
    <dbReference type="NCBI Taxonomy" id="904933"/>
    <lineage>
        <taxon>Bacteria</taxon>
        <taxon>Bacillati</taxon>
        <taxon>Actinomycetota</taxon>
        <taxon>Actinomycetes</taxon>
        <taxon>Pseudonocardiales</taxon>
        <taxon>Pseudonocardiaceae</taxon>
        <taxon>Pseudonocardia</taxon>
    </lineage>
</organism>
<dbReference type="Pfam" id="PF01613">
    <property type="entry name" value="Flavin_Reduct"/>
    <property type="match status" value="1"/>
</dbReference>
<accession>A0ABW1IWY9</accession>
<evidence type="ECO:0000256" key="1">
    <source>
        <dbReference type="ARBA" id="ARBA00008898"/>
    </source>
</evidence>
<dbReference type="Proteomes" id="UP001596302">
    <property type="component" value="Unassembled WGS sequence"/>
</dbReference>
<comment type="similarity">
    <text evidence="1">Belongs to the non-flavoprotein flavin reductase family.</text>
</comment>
<dbReference type="SUPFAM" id="SSF50475">
    <property type="entry name" value="FMN-binding split barrel"/>
    <property type="match status" value="1"/>
</dbReference>
<proteinExistence type="inferred from homology"/>
<evidence type="ECO:0000256" key="2">
    <source>
        <dbReference type="ARBA" id="ARBA00023002"/>
    </source>
</evidence>
<dbReference type="InterPro" id="IPR012349">
    <property type="entry name" value="Split_barrel_FMN-bd"/>
</dbReference>
<dbReference type="InterPro" id="IPR002563">
    <property type="entry name" value="Flavin_Rdtase-like_dom"/>
</dbReference>
<evidence type="ECO:0000313" key="4">
    <source>
        <dbReference type="EMBL" id="MFC5992986.1"/>
    </source>
</evidence>
<gene>
    <name evidence="4" type="ORF">ACFQE5_02030</name>
</gene>
<name>A0ABW1IWY9_9PSEU</name>
<dbReference type="SMART" id="SM00903">
    <property type="entry name" value="Flavin_Reduct"/>
    <property type="match status" value="1"/>
</dbReference>
<dbReference type="GO" id="GO:0016491">
    <property type="term" value="F:oxidoreductase activity"/>
    <property type="evidence" value="ECO:0007669"/>
    <property type="project" value="UniProtKB-KW"/>
</dbReference>
<comment type="caution">
    <text evidence="4">The sequence shown here is derived from an EMBL/GenBank/DDBJ whole genome shotgun (WGS) entry which is preliminary data.</text>
</comment>
<sequence>MRALCAEAVDPLTIRRAYSCFPSGVTAVCGLLDTRPIGLAASSFTGVSLDPPLASVCVQNTSSTWPMLRELPRLGVSVLGQDQEKVCRALAAEPEDRFTDTPWEAGSTGAVFIRDATAWLDCSIHDEVPAGDHGIVLLRIHAVIAEPEAAPLIFHGSRFRKLLFAG</sequence>
<keyword evidence="2 4" id="KW-0560">Oxidoreductase</keyword>
<dbReference type="InterPro" id="IPR050268">
    <property type="entry name" value="NADH-dep_flavin_reductase"/>
</dbReference>
<dbReference type="EMBL" id="JBHSQW010000004">
    <property type="protein sequence ID" value="MFC5992986.1"/>
    <property type="molecule type" value="Genomic_DNA"/>
</dbReference>
<dbReference type="PANTHER" id="PTHR30466">
    <property type="entry name" value="FLAVIN REDUCTASE"/>
    <property type="match status" value="1"/>
</dbReference>
<reference evidence="5" key="1">
    <citation type="journal article" date="2019" name="Int. J. Syst. Evol. Microbiol.">
        <title>The Global Catalogue of Microorganisms (GCM) 10K type strain sequencing project: providing services to taxonomists for standard genome sequencing and annotation.</title>
        <authorList>
            <consortium name="The Broad Institute Genomics Platform"/>
            <consortium name="The Broad Institute Genome Sequencing Center for Infectious Disease"/>
            <person name="Wu L."/>
            <person name="Ma J."/>
        </authorList>
    </citation>
    <scope>NUCLEOTIDE SEQUENCE [LARGE SCALE GENOMIC DNA]</scope>
    <source>
        <strain evidence="5">CCM 8391</strain>
    </source>
</reference>
<protein>
    <submittedName>
        <fullName evidence="4">Flavin reductase family protein</fullName>
        <ecNumber evidence="4">1.-.-.-</ecNumber>
    </submittedName>
</protein>
<evidence type="ECO:0000259" key="3">
    <source>
        <dbReference type="SMART" id="SM00903"/>
    </source>
</evidence>
<dbReference type="EC" id="1.-.-.-" evidence="4"/>
<dbReference type="Gene3D" id="2.30.110.10">
    <property type="entry name" value="Electron Transport, Fmn-binding Protein, Chain A"/>
    <property type="match status" value="1"/>
</dbReference>
<feature type="domain" description="Flavin reductase like" evidence="3">
    <location>
        <begin position="18"/>
        <end position="161"/>
    </location>
</feature>
<evidence type="ECO:0000313" key="5">
    <source>
        <dbReference type="Proteomes" id="UP001596302"/>
    </source>
</evidence>
<dbReference type="RefSeq" id="WP_379582095.1">
    <property type="nucleotide sequence ID" value="NZ_JBHSQW010000004.1"/>
</dbReference>
<dbReference type="PANTHER" id="PTHR30466:SF11">
    <property type="entry name" value="FLAVIN-DEPENDENT MONOOXYGENASE, REDUCTASE SUBUNIT HSAB"/>
    <property type="match status" value="1"/>
</dbReference>
<keyword evidence="5" id="KW-1185">Reference proteome</keyword>